<gene>
    <name evidence="2" type="primary">Acey_s0101.g3367</name>
    <name evidence="2" type="ORF">Y032_0101g3367</name>
</gene>
<dbReference type="PROSITE" id="PS50853">
    <property type="entry name" value="FN3"/>
    <property type="match status" value="1"/>
</dbReference>
<dbReference type="SMART" id="SM00060">
    <property type="entry name" value="FN3"/>
    <property type="match status" value="1"/>
</dbReference>
<proteinExistence type="predicted"/>
<organism evidence="2 3">
    <name type="scientific">Ancylostoma ceylanicum</name>
    <dbReference type="NCBI Taxonomy" id="53326"/>
    <lineage>
        <taxon>Eukaryota</taxon>
        <taxon>Metazoa</taxon>
        <taxon>Ecdysozoa</taxon>
        <taxon>Nematoda</taxon>
        <taxon>Chromadorea</taxon>
        <taxon>Rhabditida</taxon>
        <taxon>Rhabditina</taxon>
        <taxon>Rhabditomorpha</taxon>
        <taxon>Strongyloidea</taxon>
        <taxon>Ancylostomatidae</taxon>
        <taxon>Ancylostomatinae</taxon>
        <taxon>Ancylostoma</taxon>
    </lineage>
</organism>
<dbReference type="InterPro" id="IPR036116">
    <property type="entry name" value="FN3_sf"/>
</dbReference>
<dbReference type="Gene3D" id="2.60.40.10">
    <property type="entry name" value="Immunoglobulins"/>
    <property type="match status" value="1"/>
</dbReference>
<keyword evidence="3" id="KW-1185">Reference proteome</keyword>
<dbReference type="OrthoDB" id="261433at2759"/>
<dbReference type="AlphaFoldDB" id="A0A016THK9"/>
<evidence type="ECO:0000313" key="3">
    <source>
        <dbReference type="Proteomes" id="UP000024635"/>
    </source>
</evidence>
<dbReference type="EMBL" id="JARK01001437">
    <property type="protein sequence ID" value="EYC02206.1"/>
    <property type="molecule type" value="Genomic_DNA"/>
</dbReference>
<accession>A0A016THK9</accession>
<dbReference type="SUPFAM" id="SSF49265">
    <property type="entry name" value="Fibronectin type III"/>
    <property type="match status" value="1"/>
</dbReference>
<name>A0A016THK9_9BILA</name>
<sequence length="211" mass="24142">MLTLIQAYSVKKSGVRNVQVTNVTDNMAIVRWDVRNEETTRIGTFKIVVANKYRDVVHTGTVRRKRWYKMKQLQPSTNYIVTVIAAGANASRTFRTEGVISKPERPWLQESIKAEVRGNSVIVRWFATCIDKCYIRYFKILCCIDGTNDCLLNSIVDGWRDSYTLNPVPHDTSLKISLLPFIVIEFDAVYENWSITISTYYAIVSRLASSA</sequence>
<dbReference type="InterPro" id="IPR003961">
    <property type="entry name" value="FN3_dom"/>
</dbReference>
<evidence type="ECO:0000313" key="2">
    <source>
        <dbReference type="EMBL" id="EYC02206.1"/>
    </source>
</evidence>
<dbReference type="Pfam" id="PF00041">
    <property type="entry name" value="fn3"/>
    <property type="match status" value="1"/>
</dbReference>
<feature type="domain" description="Fibronectin type-III" evidence="1">
    <location>
        <begin position="14"/>
        <end position="105"/>
    </location>
</feature>
<reference evidence="3" key="1">
    <citation type="journal article" date="2015" name="Nat. Genet.">
        <title>The genome and transcriptome of the zoonotic hookworm Ancylostoma ceylanicum identify infection-specific gene families.</title>
        <authorList>
            <person name="Schwarz E.M."/>
            <person name="Hu Y."/>
            <person name="Antoshechkin I."/>
            <person name="Miller M.M."/>
            <person name="Sternberg P.W."/>
            <person name="Aroian R.V."/>
        </authorList>
    </citation>
    <scope>NUCLEOTIDE SEQUENCE</scope>
    <source>
        <strain evidence="3">HY135</strain>
    </source>
</reference>
<protein>
    <recommendedName>
        <fullName evidence="1">Fibronectin type-III domain-containing protein</fullName>
    </recommendedName>
</protein>
<comment type="caution">
    <text evidence="2">The sequence shown here is derived from an EMBL/GenBank/DDBJ whole genome shotgun (WGS) entry which is preliminary data.</text>
</comment>
<dbReference type="CDD" id="cd00063">
    <property type="entry name" value="FN3"/>
    <property type="match status" value="1"/>
</dbReference>
<dbReference type="Proteomes" id="UP000024635">
    <property type="component" value="Unassembled WGS sequence"/>
</dbReference>
<evidence type="ECO:0000259" key="1">
    <source>
        <dbReference type="PROSITE" id="PS50853"/>
    </source>
</evidence>
<dbReference type="InterPro" id="IPR013783">
    <property type="entry name" value="Ig-like_fold"/>
</dbReference>